<dbReference type="Proteomes" id="UP001251528">
    <property type="component" value="Unassembled WGS sequence"/>
</dbReference>
<sequence>MARKNRRRSKPATSNGDTQNPTATKSLGKYDMITSHRNLMKDGFHPAVTSKSPEEIEKAWVSKLEGLLTLPTQEEFMGKPGQGEPSLPLTYLTTAMLLFRYETRHNGKDINGTNMLAKIVNAVDIGCEVANFLFAHGWRTVLHAAVTSSSSWSAIANSARIWDFYASDLRTNGLSGVLLAVTPEHTVGEMNMAYDMDPYGLNPGCAISSWCADAKKVEREIYLSIYLIHGRASGGRYRKKHSKYSAKEIRDILPVDFLAEEIVSTVRSVQDVARIWGSCQFTSSPQHYLFEPQAVFSAVRLKSLLEHISQQRSSYQVLYFQKIPYLDRRVIAIILRACPLVRMVGIYDCPLIHFGDVLCLIDLIYEINYNRRQAALPEITAFDFYPAYQKGTPFTSDTTATYGLTWGPQKLDVVQRGFFNIILKAFMKAKRMKLDLLFDKDKAFCDYLHQVPNYPLAVPTFLDAMHRLLETKEKECRKRALYDLLKPVRIGLENRIDHDWPKWYMDVMGRCMVFCSSCGFETNEEFYGAFAREMPPTKRVCSGCTLQSWLDGEPDHLKRHKKQILDTLCPNWNGLQFNADAPLPQAINQVIKLRSTESTRTEEQHIAVDSNGEMYGRRVTAALVRDNKMHYDSLQNLPTLTELTGRRNHKTWGHFFNKCNNLDVYCRIIRRIREENDGEAMPLIKTRIDGGMPDHVEELQPPKPPTGGVPSNDFVSAAALYIGLTMKGWAGSQS</sequence>
<reference evidence="2" key="1">
    <citation type="submission" date="2023-06" db="EMBL/GenBank/DDBJ databases">
        <title>Conoideocrella luteorostrata (Hypocreales: Clavicipitaceae), a potential biocontrol fungus for elongate hemlock scale in United States Christmas tree production areas.</title>
        <authorList>
            <person name="Barrett H."/>
            <person name="Lovett B."/>
            <person name="Macias A.M."/>
            <person name="Stajich J.E."/>
            <person name="Kasson M.T."/>
        </authorList>
    </citation>
    <scope>NUCLEOTIDE SEQUENCE</scope>
    <source>
        <strain evidence="2">ARSEF 14590</strain>
    </source>
</reference>
<evidence type="ECO:0000256" key="1">
    <source>
        <dbReference type="SAM" id="MobiDB-lite"/>
    </source>
</evidence>
<feature type="compositionally biased region" description="Basic residues" evidence="1">
    <location>
        <begin position="1"/>
        <end position="10"/>
    </location>
</feature>
<organism evidence="2 3">
    <name type="scientific">Conoideocrella luteorostrata</name>
    <dbReference type="NCBI Taxonomy" id="1105319"/>
    <lineage>
        <taxon>Eukaryota</taxon>
        <taxon>Fungi</taxon>
        <taxon>Dikarya</taxon>
        <taxon>Ascomycota</taxon>
        <taxon>Pezizomycotina</taxon>
        <taxon>Sordariomycetes</taxon>
        <taxon>Hypocreomycetidae</taxon>
        <taxon>Hypocreales</taxon>
        <taxon>Clavicipitaceae</taxon>
        <taxon>Conoideocrella</taxon>
    </lineage>
</organism>
<feature type="region of interest" description="Disordered" evidence="1">
    <location>
        <begin position="1"/>
        <end position="29"/>
    </location>
</feature>
<evidence type="ECO:0000313" key="2">
    <source>
        <dbReference type="EMBL" id="KAK2595000.1"/>
    </source>
</evidence>
<dbReference type="EMBL" id="JASWJB010000147">
    <property type="protein sequence ID" value="KAK2595000.1"/>
    <property type="molecule type" value="Genomic_DNA"/>
</dbReference>
<keyword evidence="3" id="KW-1185">Reference proteome</keyword>
<comment type="caution">
    <text evidence="2">The sequence shown here is derived from an EMBL/GenBank/DDBJ whole genome shotgun (WGS) entry which is preliminary data.</text>
</comment>
<dbReference type="AlphaFoldDB" id="A0AAJ0CLD4"/>
<name>A0AAJ0CLD4_9HYPO</name>
<protein>
    <submittedName>
        <fullName evidence="2">Uncharacterized protein</fullName>
    </submittedName>
</protein>
<accession>A0AAJ0CLD4</accession>
<feature type="compositionally biased region" description="Polar residues" evidence="1">
    <location>
        <begin position="11"/>
        <end position="25"/>
    </location>
</feature>
<proteinExistence type="predicted"/>
<gene>
    <name evidence="2" type="ORF">QQS21_007307</name>
</gene>
<evidence type="ECO:0000313" key="3">
    <source>
        <dbReference type="Proteomes" id="UP001251528"/>
    </source>
</evidence>